<name>A0A1Z8ARF4_9FLAO</name>
<dbReference type="Proteomes" id="UP000196102">
    <property type="component" value="Unassembled WGS sequence"/>
</dbReference>
<protein>
    <submittedName>
        <fullName evidence="2">Uncharacterized protein</fullName>
    </submittedName>
</protein>
<comment type="caution">
    <text evidence="2">The sequence shown here is derived from an EMBL/GenBank/DDBJ whole genome shotgun (WGS) entry which is preliminary data.</text>
</comment>
<accession>A0A1Z8ARF4</accession>
<feature type="transmembrane region" description="Helical" evidence="1">
    <location>
        <begin position="45"/>
        <end position="63"/>
    </location>
</feature>
<keyword evidence="1" id="KW-1133">Transmembrane helix</keyword>
<dbReference type="RefSeq" id="WP_303687278.1">
    <property type="nucleotide sequence ID" value="NZ_CAJXYO010000009.1"/>
</dbReference>
<proteinExistence type="predicted"/>
<feature type="transmembrane region" description="Helical" evidence="1">
    <location>
        <begin position="7"/>
        <end position="25"/>
    </location>
</feature>
<evidence type="ECO:0000313" key="2">
    <source>
        <dbReference type="EMBL" id="OUS12914.1"/>
    </source>
</evidence>
<keyword evidence="1" id="KW-0472">Membrane</keyword>
<dbReference type="AlphaFoldDB" id="A0A1Z8ARF4"/>
<dbReference type="EMBL" id="MAAX01000154">
    <property type="protein sequence ID" value="OUS12914.1"/>
    <property type="molecule type" value="Genomic_DNA"/>
</dbReference>
<reference evidence="3" key="1">
    <citation type="journal article" date="2017" name="Proc. Natl. Acad. Sci. U.S.A.">
        <title>Simulation of Deepwater Horizon oil plume reveals substrate specialization within a complex community of hydrocarbon-degraders.</title>
        <authorList>
            <person name="Hu P."/>
            <person name="Dubinsky E.A."/>
            <person name="Probst A.J."/>
            <person name="Wang J."/>
            <person name="Sieber C.M.K."/>
            <person name="Tom L.M."/>
            <person name="Gardinali P."/>
            <person name="Banfield J.F."/>
            <person name="Atlas R.M."/>
            <person name="Andersen G.L."/>
        </authorList>
    </citation>
    <scope>NUCLEOTIDE SEQUENCE [LARGE SCALE GENOMIC DNA]</scope>
</reference>
<gene>
    <name evidence="2" type="ORF">A9Q93_09940</name>
</gene>
<evidence type="ECO:0000256" key="1">
    <source>
        <dbReference type="SAM" id="Phobius"/>
    </source>
</evidence>
<sequence length="76" mass="8904">MKKAPYKILVIIAIITMLIASLFYLSDIHFQLQYFKWKNFLSEVIMISLPIILSTAITIYMSYKAQKNRETNDTLV</sequence>
<evidence type="ECO:0000313" key="3">
    <source>
        <dbReference type="Proteomes" id="UP000196102"/>
    </source>
</evidence>
<organism evidence="2 3">
    <name type="scientific">Nonlabens dokdonensis</name>
    <dbReference type="NCBI Taxonomy" id="328515"/>
    <lineage>
        <taxon>Bacteria</taxon>
        <taxon>Pseudomonadati</taxon>
        <taxon>Bacteroidota</taxon>
        <taxon>Flavobacteriia</taxon>
        <taxon>Flavobacteriales</taxon>
        <taxon>Flavobacteriaceae</taxon>
        <taxon>Nonlabens</taxon>
    </lineage>
</organism>
<keyword evidence="1" id="KW-0812">Transmembrane</keyword>